<keyword evidence="2" id="KW-1185">Reference proteome</keyword>
<organism evidence="1 2">
    <name type="scientific">Nakamurella aerolata</name>
    <dbReference type="NCBI Taxonomy" id="1656892"/>
    <lineage>
        <taxon>Bacteria</taxon>
        <taxon>Bacillati</taxon>
        <taxon>Actinomycetota</taxon>
        <taxon>Actinomycetes</taxon>
        <taxon>Nakamurellales</taxon>
        <taxon>Nakamurellaceae</taxon>
        <taxon>Nakamurella</taxon>
    </lineage>
</organism>
<accession>A0A849A2Y7</accession>
<dbReference type="EMBL" id="JABEND010000002">
    <property type="protein sequence ID" value="NNG34925.1"/>
    <property type="molecule type" value="Genomic_DNA"/>
</dbReference>
<name>A0A849A2Y7_9ACTN</name>
<dbReference type="AlphaFoldDB" id="A0A849A2Y7"/>
<protein>
    <recommendedName>
        <fullName evidence="3">Abi-like protein</fullName>
    </recommendedName>
</protein>
<proteinExistence type="predicted"/>
<evidence type="ECO:0000313" key="2">
    <source>
        <dbReference type="Proteomes" id="UP000562984"/>
    </source>
</evidence>
<evidence type="ECO:0008006" key="3">
    <source>
        <dbReference type="Google" id="ProtNLM"/>
    </source>
</evidence>
<reference evidence="1 2" key="1">
    <citation type="submission" date="2020-05" db="EMBL/GenBank/DDBJ databases">
        <title>Nakamurella sp. DB0629 isolated from air conditioner.</title>
        <authorList>
            <person name="Kim D.H."/>
            <person name="Kim D.-U."/>
        </authorList>
    </citation>
    <scope>NUCLEOTIDE SEQUENCE [LARGE SCALE GENOMIC DNA]</scope>
    <source>
        <strain evidence="1 2">DB0629</strain>
    </source>
</reference>
<dbReference type="RefSeq" id="WP_171198586.1">
    <property type="nucleotide sequence ID" value="NZ_JABEND010000002.1"/>
</dbReference>
<sequence>MLDPSVDYTLLQDLITTERLSSYFKWAGGDLDRAFELYEWNMEASAAALSVAAMVEVIVRNALDRELTAWAAKRQLGDWLAAVPLDPRGREDIVKARARAARGGRQVKHGHVVAELSLGFWRFLLASKYLTSLWIPALGRAFPFAAGDERTKRRQMESHAQQILYLRNRAAHHEPIHRRDLAADMRRALRLVGAVDATAESWVRSRERLTTVIAERPMSPGP</sequence>
<gene>
    <name evidence="1" type="ORF">HKD39_04165</name>
</gene>
<evidence type="ECO:0000313" key="1">
    <source>
        <dbReference type="EMBL" id="NNG34925.1"/>
    </source>
</evidence>
<dbReference type="Proteomes" id="UP000562984">
    <property type="component" value="Unassembled WGS sequence"/>
</dbReference>
<comment type="caution">
    <text evidence="1">The sequence shown here is derived from an EMBL/GenBank/DDBJ whole genome shotgun (WGS) entry which is preliminary data.</text>
</comment>